<dbReference type="EC" id="2.3.2.26" evidence="3"/>
<dbReference type="Gene3D" id="3.90.1750.10">
    <property type="entry name" value="Hect, E3 ligase catalytic domains"/>
    <property type="match status" value="1"/>
</dbReference>
<evidence type="ECO:0000313" key="9">
    <source>
        <dbReference type="EMBL" id="OQR91067.1"/>
    </source>
</evidence>
<evidence type="ECO:0000256" key="5">
    <source>
        <dbReference type="ARBA" id="ARBA00022786"/>
    </source>
</evidence>
<dbReference type="Pfam" id="PF00632">
    <property type="entry name" value="HECT"/>
    <property type="match status" value="1"/>
</dbReference>
<evidence type="ECO:0000259" key="8">
    <source>
        <dbReference type="PROSITE" id="PS50237"/>
    </source>
</evidence>
<evidence type="ECO:0000256" key="1">
    <source>
        <dbReference type="ARBA" id="ARBA00000885"/>
    </source>
</evidence>
<evidence type="ECO:0000256" key="2">
    <source>
        <dbReference type="ARBA" id="ARBA00004906"/>
    </source>
</evidence>
<dbReference type="STRING" id="1202772.A0A1V9YZJ6"/>
<keyword evidence="5 6" id="KW-0833">Ubl conjugation pathway</keyword>
<dbReference type="InterPro" id="IPR000569">
    <property type="entry name" value="HECT_dom"/>
</dbReference>
<dbReference type="Proteomes" id="UP000243579">
    <property type="component" value="Unassembled WGS sequence"/>
</dbReference>
<evidence type="ECO:0000256" key="4">
    <source>
        <dbReference type="ARBA" id="ARBA00022679"/>
    </source>
</evidence>
<evidence type="ECO:0000256" key="7">
    <source>
        <dbReference type="SAM" id="Phobius"/>
    </source>
</evidence>
<proteinExistence type="predicted"/>
<dbReference type="SUPFAM" id="SSF56204">
    <property type="entry name" value="Hect, E3 ligase catalytic domain"/>
    <property type="match status" value="1"/>
</dbReference>
<feature type="domain" description="HECT" evidence="8">
    <location>
        <begin position="212"/>
        <end position="573"/>
    </location>
</feature>
<dbReference type="GO" id="GO:0061630">
    <property type="term" value="F:ubiquitin protein ligase activity"/>
    <property type="evidence" value="ECO:0007669"/>
    <property type="project" value="UniProtKB-EC"/>
</dbReference>
<keyword evidence="10" id="KW-1185">Reference proteome</keyword>
<comment type="catalytic activity">
    <reaction evidence="1">
        <text>S-ubiquitinyl-[E2 ubiquitin-conjugating enzyme]-L-cysteine + [acceptor protein]-L-lysine = [E2 ubiquitin-conjugating enzyme]-L-cysteine + N(6)-ubiquitinyl-[acceptor protein]-L-lysine.</text>
        <dbReference type="EC" id="2.3.2.26"/>
    </reaction>
</comment>
<dbReference type="GO" id="GO:0016567">
    <property type="term" value="P:protein ubiquitination"/>
    <property type="evidence" value="ECO:0007669"/>
    <property type="project" value="TreeGrafter"/>
</dbReference>
<keyword evidence="7" id="KW-0812">Transmembrane</keyword>
<dbReference type="OrthoDB" id="423283at2759"/>
<gene>
    <name evidence="9" type="ORF">ACHHYP_05057</name>
</gene>
<dbReference type="EMBL" id="JNBR01000559">
    <property type="protein sequence ID" value="OQR91067.1"/>
    <property type="molecule type" value="Genomic_DNA"/>
</dbReference>
<name>A0A1V9YZJ6_ACHHY</name>
<dbReference type="GO" id="GO:0005737">
    <property type="term" value="C:cytoplasm"/>
    <property type="evidence" value="ECO:0007669"/>
    <property type="project" value="TreeGrafter"/>
</dbReference>
<accession>A0A1V9YZJ6</accession>
<dbReference type="SMART" id="SM00119">
    <property type="entry name" value="HECTc"/>
    <property type="match status" value="1"/>
</dbReference>
<feature type="transmembrane region" description="Helical" evidence="7">
    <location>
        <begin position="7"/>
        <end position="28"/>
    </location>
</feature>
<feature type="active site" description="Glycyl thioester intermediate" evidence="6">
    <location>
        <position position="540"/>
    </location>
</feature>
<keyword evidence="7" id="KW-0472">Membrane</keyword>
<comment type="pathway">
    <text evidence="2">Protein modification; protein ubiquitination.</text>
</comment>
<sequence length="573" mass="62909">MSDVKDIEYIIVGAYCVVMLVVGGWGLFRYLQSRRPSALGQSLLAGVGTVHDLWRMEATNARRACAVCAFDNAEAAAYCLLCGVATDVVSLEEVAPTTSAEHRLDWQREVLVGGQHRWRKHRTTQETNARHFVARPTPGGNLVVESVAAFNARQPDGEATVASLSFARKYQSFLEAVARLKAGHRYTFTSIRSARDATALVQSTSSCLAKLSIADLHKPFSVRFEREPGIDAGGLEREWYSLVATALFNPHAGFFTATDAHCLELAATQDPVVRRCPKALHDESSQWYRGIGRFVGRALYDGHPIPARFNVVLFKQLLGAPFGLDDLRFVDAAVFASLRWIDSHEDVAALALDFRYEPRPTSNAMGLGSVLEREADGTAHIVDLTPGGRDVVVTAENKASFVAAYVQYRCAARVQAALAAFVAGVHDVLPLAILSVFDHEELRLVLCGIDIIDVDDWQAHTYLYGGPAAARGEMTVAWFWAIVRSMEHAQRAKLLQFVTGSYCVPFQGFRGLTNRDGVLCHFTLRVVSLAEAAYPVAHTCCNRLDLPRYKNKATLKRALTLVAAMDVTGFSMA</sequence>
<keyword evidence="7" id="KW-1133">Transmembrane helix</keyword>
<dbReference type="PROSITE" id="PS50237">
    <property type="entry name" value="HECT"/>
    <property type="match status" value="1"/>
</dbReference>
<dbReference type="InterPro" id="IPR035983">
    <property type="entry name" value="Hect_E3_ubiquitin_ligase"/>
</dbReference>
<organism evidence="9 10">
    <name type="scientific">Achlya hypogyna</name>
    <name type="common">Oomycete</name>
    <name type="synonym">Protoachlya hypogyna</name>
    <dbReference type="NCBI Taxonomy" id="1202772"/>
    <lineage>
        <taxon>Eukaryota</taxon>
        <taxon>Sar</taxon>
        <taxon>Stramenopiles</taxon>
        <taxon>Oomycota</taxon>
        <taxon>Saprolegniomycetes</taxon>
        <taxon>Saprolegniales</taxon>
        <taxon>Achlyaceae</taxon>
        <taxon>Achlya</taxon>
    </lineage>
</organism>
<protein>
    <recommendedName>
        <fullName evidence="3">HECT-type E3 ubiquitin transferase</fullName>
        <ecNumber evidence="3">2.3.2.26</ecNumber>
    </recommendedName>
</protein>
<keyword evidence="9" id="KW-0436">Ligase</keyword>
<keyword evidence="4" id="KW-0808">Transferase</keyword>
<dbReference type="PANTHER" id="PTHR11254:SF440">
    <property type="entry name" value="E3 UBIQUITIN-PROTEIN LIGASE NEDD-4"/>
    <property type="match status" value="1"/>
</dbReference>
<dbReference type="InterPro" id="IPR050409">
    <property type="entry name" value="E3_ubiq-protein_ligase"/>
</dbReference>
<dbReference type="GO" id="GO:0016874">
    <property type="term" value="F:ligase activity"/>
    <property type="evidence" value="ECO:0007669"/>
    <property type="project" value="UniProtKB-KW"/>
</dbReference>
<dbReference type="Gene3D" id="3.30.2160.10">
    <property type="entry name" value="Hect, E3 ligase catalytic domain"/>
    <property type="match status" value="1"/>
</dbReference>
<reference evidence="9 10" key="1">
    <citation type="journal article" date="2014" name="Genome Biol. Evol.">
        <title>The secreted proteins of Achlya hypogyna and Thraustotheca clavata identify the ancestral oomycete secretome and reveal gene acquisitions by horizontal gene transfer.</title>
        <authorList>
            <person name="Misner I."/>
            <person name="Blouin N."/>
            <person name="Leonard G."/>
            <person name="Richards T.A."/>
            <person name="Lane C.E."/>
        </authorList>
    </citation>
    <scope>NUCLEOTIDE SEQUENCE [LARGE SCALE GENOMIC DNA]</scope>
    <source>
        <strain evidence="9 10">ATCC 48635</strain>
    </source>
</reference>
<dbReference type="GO" id="GO:0006511">
    <property type="term" value="P:ubiquitin-dependent protein catabolic process"/>
    <property type="evidence" value="ECO:0007669"/>
    <property type="project" value="TreeGrafter"/>
</dbReference>
<dbReference type="PANTHER" id="PTHR11254">
    <property type="entry name" value="HECT DOMAIN UBIQUITIN-PROTEIN LIGASE"/>
    <property type="match status" value="1"/>
</dbReference>
<dbReference type="FunFam" id="3.30.2410.10:FF:000009">
    <property type="entry name" value="Probable E3 ubiquitin-protein ligase HECTD2"/>
    <property type="match status" value="1"/>
</dbReference>
<comment type="caution">
    <text evidence="9">The sequence shown here is derived from an EMBL/GenBank/DDBJ whole genome shotgun (WGS) entry which is preliminary data.</text>
</comment>
<evidence type="ECO:0000313" key="10">
    <source>
        <dbReference type="Proteomes" id="UP000243579"/>
    </source>
</evidence>
<evidence type="ECO:0000256" key="6">
    <source>
        <dbReference type="PROSITE-ProRule" id="PRU00104"/>
    </source>
</evidence>
<dbReference type="Gene3D" id="3.30.2410.10">
    <property type="entry name" value="Hect, E3 ligase catalytic domain"/>
    <property type="match status" value="1"/>
</dbReference>
<evidence type="ECO:0000256" key="3">
    <source>
        <dbReference type="ARBA" id="ARBA00012485"/>
    </source>
</evidence>
<dbReference type="AlphaFoldDB" id="A0A1V9YZJ6"/>